<evidence type="ECO:0000256" key="9">
    <source>
        <dbReference type="RuleBase" id="RU003612"/>
    </source>
</evidence>
<dbReference type="GO" id="GO:0005886">
    <property type="term" value="C:plasma membrane"/>
    <property type="evidence" value="ECO:0007669"/>
    <property type="project" value="UniProtKB-SubCell"/>
</dbReference>
<evidence type="ECO:0000256" key="8">
    <source>
        <dbReference type="HAMAP-Rule" id="MF_00509"/>
    </source>
</evidence>
<dbReference type="Pfam" id="PF04354">
    <property type="entry name" value="ZipA_C"/>
    <property type="match status" value="1"/>
</dbReference>
<proteinExistence type="inferred from homology"/>
<feature type="transmembrane region" description="Helical" evidence="8">
    <location>
        <begin position="6"/>
        <end position="25"/>
    </location>
</feature>
<dbReference type="PANTHER" id="PTHR38685:SF1">
    <property type="entry name" value="CELL DIVISION PROTEIN ZIPA"/>
    <property type="match status" value="1"/>
</dbReference>
<comment type="subunit">
    <text evidence="8">Interacts with FtsZ via their C-terminal domains.</text>
</comment>
<sequence length="440" mass="47809">MKNMEWSWRTVLILLALLLVAGIVFDGLRRMRKARAEALRLDVDPGLSKAFSHDQHNPELPGGFRVLGTSAAAAEPPQQTVQKPVQEPVAPVASKPRAEPAFSALDNSETDEPVIPWEDDLGPVRVIPKTEVSLAEQPLPHAVAQDLDIPPSALIPKARPVNLDEQVPVLLDVEELGAEENSTPVITSAAASAEQPAAAMDDPVQDAEQDAQTADQGAEAVEPEAENAERDAENAEQNAAAADKSADDAARQEALQETPAMADEVDEIPEQLAVQPVNFASPEAEKLSDRAAPEVVLEIHCIARDPAGFSGKDILFLFNSCDLRFGEKDIFHRYEQPDGKGCIQFSVAQSFNPGIFVPAAMAQQHFRGLSFFMSLPGAHKPLEAYEAMSGMALVVARQLQADLFDGARSALTHQTIEHDRQQIIDFDRRQRLLAKKQARS</sequence>
<dbReference type="GO" id="GO:0000917">
    <property type="term" value="P:division septum assembly"/>
    <property type="evidence" value="ECO:0007669"/>
    <property type="project" value="TreeGrafter"/>
</dbReference>
<evidence type="ECO:0000313" key="12">
    <source>
        <dbReference type="EMBL" id="QQD24543.1"/>
    </source>
</evidence>
<dbReference type="AlphaFoldDB" id="A0A9X7UX51"/>
<dbReference type="InterPro" id="IPR007449">
    <property type="entry name" value="ZipA_FtsZ-bd_C"/>
</dbReference>
<feature type="compositionally biased region" description="Low complexity" evidence="10">
    <location>
        <begin position="210"/>
        <end position="220"/>
    </location>
</feature>
<accession>A0A9X7UX51</accession>
<organism evidence="12 13">
    <name type="scientific">Venatoribacter cucullus</name>
    <dbReference type="NCBI Taxonomy" id="2661630"/>
    <lineage>
        <taxon>Bacteria</taxon>
        <taxon>Pseudomonadati</taxon>
        <taxon>Pseudomonadota</taxon>
        <taxon>Gammaproteobacteria</taxon>
        <taxon>Oceanospirillales</taxon>
        <taxon>Oceanospirillaceae</taxon>
        <taxon>Venatoribacter</taxon>
    </lineage>
</organism>
<dbReference type="KEGG" id="vcw:GJQ55_08730"/>
<comment type="subcellular location">
    <subcellularLocation>
        <location evidence="8">Cell inner membrane</location>
        <topology evidence="8">Single-pass type I membrane protein</topology>
    </subcellularLocation>
    <text evidence="8">Localizes to the Z ring in an FtsZ-dependent manner.</text>
</comment>
<dbReference type="GO" id="GO:0043093">
    <property type="term" value="P:FtsZ-dependent cytokinesis"/>
    <property type="evidence" value="ECO:0007669"/>
    <property type="project" value="UniProtKB-UniRule"/>
</dbReference>
<evidence type="ECO:0000256" key="6">
    <source>
        <dbReference type="ARBA" id="ARBA00023136"/>
    </source>
</evidence>
<feature type="region of interest" description="Disordered" evidence="10">
    <location>
        <begin position="190"/>
        <end position="255"/>
    </location>
</feature>
<reference evidence="12 13" key="1">
    <citation type="submission" date="2019-11" db="EMBL/GenBank/DDBJ databases">
        <title>Venatorbacter sp. nov. a predator of Campylobacter and other Gram-negative bacteria.</title>
        <authorList>
            <person name="Saeedi A."/>
            <person name="Cummings N.J."/>
            <person name="Connerton I.F."/>
            <person name="Connerton P.L."/>
        </authorList>
    </citation>
    <scope>NUCLEOTIDE SEQUENCE [LARGE SCALE GENOMIC DNA]</scope>
    <source>
        <strain evidence="12">XL5</strain>
    </source>
</reference>
<evidence type="ECO:0000256" key="4">
    <source>
        <dbReference type="ARBA" id="ARBA00022692"/>
    </source>
</evidence>
<evidence type="ECO:0000256" key="3">
    <source>
        <dbReference type="ARBA" id="ARBA00022618"/>
    </source>
</evidence>
<evidence type="ECO:0000256" key="5">
    <source>
        <dbReference type="ARBA" id="ARBA00022989"/>
    </source>
</evidence>
<keyword evidence="7 8" id="KW-0131">Cell cycle</keyword>
<keyword evidence="5 8" id="KW-1133">Transmembrane helix</keyword>
<dbReference type="SUPFAM" id="SSF64383">
    <property type="entry name" value="Cell-division protein ZipA, C-terminal domain"/>
    <property type="match status" value="1"/>
</dbReference>
<dbReference type="InterPro" id="IPR036765">
    <property type="entry name" value="ZipA_FtsZ-bd_C_sf"/>
</dbReference>
<comment type="similarity">
    <text evidence="8 9">Belongs to the ZipA family.</text>
</comment>
<keyword evidence="6 8" id="KW-0472">Membrane</keyword>
<evidence type="ECO:0000313" key="13">
    <source>
        <dbReference type="Proteomes" id="UP000596074"/>
    </source>
</evidence>
<dbReference type="SMART" id="SM00771">
    <property type="entry name" value="ZipA_C"/>
    <property type="match status" value="1"/>
</dbReference>
<dbReference type="Gene3D" id="3.30.1400.10">
    <property type="entry name" value="ZipA, C-terminal FtsZ-binding domain"/>
    <property type="match status" value="1"/>
</dbReference>
<keyword evidence="4 8" id="KW-0812">Transmembrane</keyword>
<keyword evidence="13" id="KW-1185">Reference proteome</keyword>
<gene>
    <name evidence="8" type="primary">zipA</name>
    <name evidence="12" type="ORF">GJQ55_08730</name>
</gene>
<feature type="compositionally biased region" description="Acidic residues" evidence="10">
    <location>
        <begin position="108"/>
        <end position="119"/>
    </location>
</feature>
<keyword evidence="2 8" id="KW-0997">Cell inner membrane</keyword>
<evidence type="ECO:0000259" key="11">
    <source>
        <dbReference type="SMART" id="SM00771"/>
    </source>
</evidence>
<evidence type="ECO:0000256" key="7">
    <source>
        <dbReference type="ARBA" id="ARBA00023306"/>
    </source>
</evidence>
<dbReference type="GO" id="GO:0032153">
    <property type="term" value="C:cell division site"/>
    <property type="evidence" value="ECO:0007669"/>
    <property type="project" value="UniProtKB-UniRule"/>
</dbReference>
<evidence type="ECO:0000256" key="2">
    <source>
        <dbReference type="ARBA" id="ARBA00022519"/>
    </source>
</evidence>
<keyword evidence="1 8" id="KW-1003">Cell membrane</keyword>
<dbReference type="HAMAP" id="MF_00509">
    <property type="entry name" value="ZipA"/>
    <property type="match status" value="1"/>
</dbReference>
<feature type="compositionally biased region" description="Low complexity" evidence="10">
    <location>
        <begin position="190"/>
        <end position="199"/>
    </location>
</feature>
<dbReference type="InterPro" id="IPR011919">
    <property type="entry name" value="Cell_div_ZipA"/>
</dbReference>
<dbReference type="EMBL" id="CP046056">
    <property type="protein sequence ID" value="QQD24543.1"/>
    <property type="molecule type" value="Genomic_DNA"/>
</dbReference>
<name>A0A9X7UX51_9GAMM</name>
<comment type="function">
    <text evidence="8 9">Essential cell division protein that stabilizes the FtsZ protofilaments by cross-linking them and that serves as a cytoplasmic membrane anchor for the Z ring. Also required for the recruitment to the septal ring of downstream cell division proteins.</text>
</comment>
<evidence type="ECO:0000256" key="10">
    <source>
        <dbReference type="SAM" id="MobiDB-lite"/>
    </source>
</evidence>
<feature type="domain" description="ZipA C-terminal FtsZ-binding" evidence="11">
    <location>
        <begin position="293"/>
        <end position="423"/>
    </location>
</feature>
<feature type="region of interest" description="Disordered" evidence="10">
    <location>
        <begin position="73"/>
        <end position="119"/>
    </location>
</feature>
<keyword evidence="3 8" id="KW-0132">Cell division</keyword>
<dbReference type="PANTHER" id="PTHR38685">
    <property type="entry name" value="CELL DIVISION PROTEIN ZIPA"/>
    <property type="match status" value="1"/>
</dbReference>
<evidence type="ECO:0000256" key="1">
    <source>
        <dbReference type="ARBA" id="ARBA00022475"/>
    </source>
</evidence>
<protein>
    <recommendedName>
        <fullName evidence="8 9">Cell division protein ZipA</fullName>
    </recommendedName>
</protein>
<dbReference type="Proteomes" id="UP000596074">
    <property type="component" value="Chromosome"/>
</dbReference>